<dbReference type="InterPro" id="IPR011611">
    <property type="entry name" value="PfkB_dom"/>
</dbReference>
<dbReference type="GO" id="GO:0006796">
    <property type="term" value="P:phosphate-containing compound metabolic process"/>
    <property type="evidence" value="ECO:0007669"/>
    <property type="project" value="UniProtKB-ARBA"/>
</dbReference>
<dbReference type="Gene3D" id="3.40.1190.20">
    <property type="match status" value="1"/>
</dbReference>
<dbReference type="PROSITE" id="PS00583">
    <property type="entry name" value="PFKB_KINASES_1"/>
    <property type="match status" value="1"/>
</dbReference>
<feature type="domain" description="Carbohydrate kinase PfkB" evidence="5">
    <location>
        <begin position="6"/>
        <end position="305"/>
    </location>
</feature>
<sequence>MMEHQKHVVCVGQALVDCITRGMEEKPYKKNVYRADSISLNTGGDALNESIVLSHLGYQVSLVCAVGDDLAGHIVLHTARSNGVDVSHAAVSASITTPVANLMVQKNGSRQSANSPATLLAGYEPDERAFRGAKAVSFASLFRAPLDKKESILRLMKAAKAEGAIICADTKMPTYREISREDLLEILSYIDYFFPNENEASYYSRILAGAEQRTLAGMGSVFLQYGVKNVVIKTGEKGCTAVSGNGSFQFPARKVKAVDSTGAGDNFVAGFIHGLLCGWDLRTCCDYGTHCAAVSVQYVGAVTGIKQQKMNGSRTDIIK</sequence>
<dbReference type="CDD" id="cd01166">
    <property type="entry name" value="KdgK"/>
    <property type="match status" value="1"/>
</dbReference>
<dbReference type="Proteomes" id="UP000261111">
    <property type="component" value="Unassembled WGS sequence"/>
</dbReference>
<accession>A0A3E2X0E6</accession>
<evidence type="ECO:0000256" key="3">
    <source>
        <dbReference type="ARBA" id="ARBA00022777"/>
    </source>
</evidence>
<dbReference type="GO" id="GO:0016301">
    <property type="term" value="F:kinase activity"/>
    <property type="evidence" value="ECO:0007669"/>
    <property type="project" value="UniProtKB-KW"/>
</dbReference>
<evidence type="ECO:0000313" key="6">
    <source>
        <dbReference type="EMBL" id="RGC34545.1"/>
    </source>
</evidence>
<evidence type="ECO:0000313" key="7">
    <source>
        <dbReference type="Proteomes" id="UP000261111"/>
    </source>
</evidence>
<comment type="similarity">
    <text evidence="1 4">Belongs to the carbohydrate kinase PfkB family.</text>
</comment>
<evidence type="ECO:0000256" key="2">
    <source>
        <dbReference type="ARBA" id="ARBA00022679"/>
    </source>
</evidence>
<dbReference type="PROSITE" id="PS00584">
    <property type="entry name" value="PFKB_KINASES_2"/>
    <property type="match status" value="1"/>
</dbReference>
<name>A0A3E2X0E6_9FIRM</name>
<evidence type="ECO:0000256" key="4">
    <source>
        <dbReference type="RuleBase" id="RU003704"/>
    </source>
</evidence>
<dbReference type="PANTHER" id="PTHR10584:SF166">
    <property type="entry name" value="RIBOKINASE"/>
    <property type="match status" value="1"/>
</dbReference>
<dbReference type="InterPro" id="IPR002139">
    <property type="entry name" value="Ribo/fructo_kinase"/>
</dbReference>
<keyword evidence="3 4" id="KW-0418">Kinase</keyword>
<gene>
    <name evidence="6" type="ORF">DWX41_03575</name>
</gene>
<dbReference type="AlphaFoldDB" id="A0A3E2X0E6"/>
<evidence type="ECO:0000256" key="1">
    <source>
        <dbReference type="ARBA" id="ARBA00010688"/>
    </source>
</evidence>
<comment type="caution">
    <text evidence="6">The sequence shown here is derived from an EMBL/GenBank/DDBJ whole genome shotgun (WGS) entry which is preliminary data.</text>
</comment>
<keyword evidence="2 4" id="KW-0808">Transferase</keyword>
<reference evidence="6 7" key="1">
    <citation type="submission" date="2018-08" db="EMBL/GenBank/DDBJ databases">
        <title>A genome reference for cultivated species of the human gut microbiota.</title>
        <authorList>
            <person name="Zou Y."/>
            <person name="Xue W."/>
            <person name="Luo G."/>
        </authorList>
    </citation>
    <scope>NUCLEOTIDE SEQUENCE [LARGE SCALE GENOMIC DNA]</scope>
    <source>
        <strain evidence="6 7">AF19-21</strain>
    </source>
</reference>
<proteinExistence type="inferred from homology"/>
<dbReference type="InterPro" id="IPR029056">
    <property type="entry name" value="Ribokinase-like"/>
</dbReference>
<dbReference type="Pfam" id="PF00294">
    <property type="entry name" value="PfkB"/>
    <property type="match status" value="1"/>
</dbReference>
<organism evidence="6 7">
    <name type="scientific">Hungatella hathewayi</name>
    <dbReference type="NCBI Taxonomy" id="154046"/>
    <lineage>
        <taxon>Bacteria</taxon>
        <taxon>Bacillati</taxon>
        <taxon>Bacillota</taxon>
        <taxon>Clostridia</taxon>
        <taxon>Lachnospirales</taxon>
        <taxon>Lachnospiraceae</taxon>
        <taxon>Hungatella</taxon>
    </lineage>
</organism>
<evidence type="ECO:0000259" key="5">
    <source>
        <dbReference type="Pfam" id="PF00294"/>
    </source>
</evidence>
<dbReference type="PRINTS" id="PR00990">
    <property type="entry name" value="RIBOKINASE"/>
</dbReference>
<protein>
    <submittedName>
        <fullName evidence="6">Carbohydrate kinase family protein</fullName>
    </submittedName>
</protein>
<dbReference type="PANTHER" id="PTHR10584">
    <property type="entry name" value="SUGAR KINASE"/>
    <property type="match status" value="1"/>
</dbReference>
<dbReference type="EMBL" id="QVIA01000003">
    <property type="protein sequence ID" value="RGC34545.1"/>
    <property type="molecule type" value="Genomic_DNA"/>
</dbReference>
<dbReference type="SUPFAM" id="SSF53613">
    <property type="entry name" value="Ribokinase-like"/>
    <property type="match status" value="1"/>
</dbReference>
<dbReference type="InterPro" id="IPR002173">
    <property type="entry name" value="Carboh/pur_kinase_PfkB_CS"/>
</dbReference>